<proteinExistence type="predicted"/>
<comment type="caution">
    <text evidence="2">The sequence shown here is derived from an EMBL/GenBank/DDBJ whole genome shotgun (WGS) entry which is preliminary data.</text>
</comment>
<protein>
    <submittedName>
        <fullName evidence="2">Uncharacterized protein</fullName>
    </submittedName>
</protein>
<evidence type="ECO:0000313" key="2">
    <source>
        <dbReference type="EMBL" id="KEI71190.1"/>
    </source>
</evidence>
<dbReference type="Proteomes" id="UP000027997">
    <property type="component" value="Unassembled WGS sequence"/>
</dbReference>
<sequence>MFPATETRSNELKHPVRSCDNNFEGESHGSGRLGQFQVRPWSDVVENKKQKCSVSYPSGKEGGHQYRGFAQRQMALVDDDSLLSIVPRGIKQELVDGFEGLSSEKNLLDSVAVRSNKLDHGERVLSIRVLAGSLNEAVDRFLSETKETLNDLSTSYMRWDKARENLLWLNEQFKKIGCQQLASYGLKYPSLSFPARDDVGWCKVDLGRLCEFLECDVPCAYIPKVIASIKSEMSKYQFSVDTVRLVSDVDRVRMQVSFSHQLNGACSVSLPLSKNFFMEMHIRLKTLVMELKINQSDMSLRTHCHLAIGFPGEKSLFLHAVFKVTKSDKSGQLYDYRVSFDKTDNLYDLTQAPPKLRVANWERVFDCIESASCEGAVRLHYDPLLDQSSNSRRYETAILKHLFWPKISD</sequence>
<organism evidence="2 3">
    <name type="scientific">Endozoicomonas elysicola</name>
    <dbReference type="NCBI Taxonomy" id="305900"/>
    <lineage>
        <taxon>Bacteria</taxon>
        <taxon>Pseudomonadati</taxon>
        <taxon>Pseudomonadota</taxon>
        <taxon>Gammaproteobacteria</taxon>
        <taxon>Oceanospirillales</taxon>
        <taxon>Endozoicomonadaceae</taxon>
        <taxon>Endozoicomonas</taxon>
    </lineage>
</organism>
<keyword evidence="3" id="KW-1185">Reference proteome</keyword>
<dbReference type="RefSeq" id="WP_020582752.1">
    <property type="nucleotide sequence ID" value="NZ_JOJP01000001.1"/>
</dbReference>
<gene>
    <name evidence="2" type="ORF">GV64_10950</name>
</gene>
<dbReference type="EMBL" id="JOJP01000001">
    <property type="protein sequence ID" value="KEI71190.1"/>
    <property type="molecule type" value="Genomic_DNA"/>
</dbReference>
<accession>A0A081KAL4</accession>
<dbReference type="AlphaFoldDB" id="A0A081KAL4"/>
<name>A0A081KAL4_9GAMM</name>
<reference evidence="2 3" key="1">
    <citation type="submission" date="2014-06" db="EMBL/GenBank/DDBJ databases">
        <title>Whole Genome Sequences of Three Symbiotic Endozoicomonas Bacteria.</title>
        <authorList>
            <person name="Neave M.J."/>
            <person name="Apprill A."/>
            <person name="Voolstra C.R."/>
        </authorList>
    </citation>
    <scope>NUCLEOTIDE SEQUENCE [LARGE SCALE GENOMIC DNA]</scope>
    <source>
        <strain evidence="2 3">DSM 22380</strain>
    </source>
</reference>
<evidence type="ECO:0000313" key="3">
    <source>
        <dbReference type="Proteomes" id="UP000027997"/>
    </source>
</evidence>
<evidence type="ECO:0000256" key="1">
    <source>
        <dbReference type="SAM" id="MobiDB-lite"/>
    </source>
</evidence>
<feature type="region of interest" description="Disordered" evidence="1">
    <location>
        <begin position="1"/>
        <end position="31"/>
    </location>
</feature>